<evidence type="ECO:0000259" key="5">
    <source>
        <dbReference type="PROSITE" id="PS50177"/>
    </source>
</evidence>
<dbReference type="Pfam" id="PF00076">
    <property type="entry name" value="RRM_1"/>
    <property type="match status" value="1"/>
</dbReference>
<accession>A0A8B8PJJ6</accession>
<dbReference type="InterPro" id="IPR012677">
    <property type="entry name" value="Nucleotide-bd_a/b_plait_sf"/>
</dbReference>
<dbReference type="InterPro" id="IPR039539">
    <property type="entry name" value="Ras_GTPase_bind_prot"/>
</dbReference>
<feature type="domain" description="RRM" evidence="4">
    <location>
        <begin position="288"/>
        <end position="364"/>
    </location>
</feature>
<dbReference type="InterPro" id="IPR002075">
    <property type="entry name" value="NTF2_dom"/>
</dbReference>
<reference evidence="7" key="1">
    <citation type="submission" date="2025-08" db="UniProtKB">
        <authorList>
            <consortium name="RefSeq"/>
        </authorList>
    </citation>
    <scope>IDENTIFICATION</scope>
    <source>
        <tissue evidence="7">Leaf</tissue>
    </source>
</reference>
<dbReference type="PANTHER" id="PTHR10693">
    <property type="entry name" value="RAS GTPASE-ACTIVATING PROTEIN-BINDING PROTEIN"/>
    <property type="match status" value="1"/>
</dbReference>
<dbReference type="SMART" id="SM00360">
    <property type="entry name" value="RRM"/>
    <property type="match status" value="1"/>
</dbReference>
<feature type="compositionally biased region" description="Polar residues" evidence="3">
    <location>
        <begin position="265"/>
        <end position="279"/>
    </location>
</feature>
<dbReference type="InterPro" id="IPR000504">
    <property type="entry name" value="RRM_dom"/>
</dbReference>
<evidence type="ECO:0000256" key="2">
    <source>
        <dbReference type="PROSITE-ProRule" id="PRU00176"/>
    </source>
</evidence>
<protein>
    <submittedName>
        <fullName evidence="7">Nuclear transport factor 2-like</fullName>
    </submittedName>
</protein>
<dbReference type="Gene3D" id="3.10.450.50">
    <property type="match status" value="1"/>
</dbReference>
<dbReference type="Proteomes" id="UP000827889">
    <property type="component" value="Chromosome 6"/>
</dbReference>
<dbReference type="InterPro" id="IPR032710">
    <property type="entry name" value="NTF2-like_dom_sf"/>
</dbReference>
<dbReference type="GeneID" id="115743772"/>
<feature type="compositionally biased region" description="Low complexity" evidence="3">
    <location>
        <begin position="377"/>
        <end position="387"/>
    </location>
</feature>
<dbReference type="Gene3D" id="3.30.70.330">
    <property type="match status" value="1"/>
</dbReference>
<feature type="region of interest" description="Disordered" evidence="3">
    <location>
        <begin position="241"/>
        <end position="285"/>
    </location>
</feature>
<dbReference type="GO" id="GO:0005829">
    <property type="term" value="C:cytosol"/>
    <property type="evidence" value="ECO:0007669"/>
    <property type="project" value="TreeGrafter"/>
</dbReference>
<dbReference type="PANTHER" id="PTHR10693:SF75">
    <property type="entry name" value="NUCLEAR TRANSPORT FACTOR 2"/>
    <property type="match status" value="1"/>
</dbReference>
<dbReference type="PROSITE" id="PS50102">
    <property type="entry name" value="RRM"/>
    <property type="match status" value="1"/>
</dbReference>
<dbReference type="CDD" id="cd00590">
    <property type="entry name" value="RRM_SF"/>
    <property type="match status" value="1"/>
</dbReference>
<dbReference type="PROSITE" id="PS50177">
    <property type="entry name" value="NTF2_DOMAIN"/>
    <property type="match status" value="1"/>
</dbReference>
<dbReference type="GO" id="GO:0003729">
    <property type="term" value="F:mRNA binding"/>
    <property type="evidence" value="ECO:0007669"/>
    <property type="project" value="TreeGrafter"/>
</dbReference>
<name>A0A8B8PJJ6_9MYRT</name>
<dbReference type="InterPro" id="IPR018222">
    <property type="entry name" value="Nuclear_transport_factor_2_euk"/>
</dbReference>
<dbReference type="SUPFAM" id="SSF54928">
    <property type="entry name" value="RNA-binding domain, RBD"/>
    <property type="match status" value="1"/>
</dbReference>
<dbReference type="KEGG" id="rarg:115743772"/>
<keyword evidence="1 2" id="KW-0694">RNA-binding</keyword>
<dbReference type="SUPFAM" id="SSF54427">
    <property type="entry name" value="NTF2-like"/>
    <property type="match status" value="1"/>
</dbReference>
<dbReference type="RefSeq" id="XP_030534587.2">
    <property type="nucleotide sequence ID" value="XM_030678727.2"/>
</dbReference>
<gene>
    <name evidence="7" type="primary">LOC115743772</name>
</gene>
<proteinExistence type="predicted"/>
<dbReference type="InterPro" id="IPR035979">
    <property type="entry name" value="RBD_domain_sf"/>
</dbReference>
<evidence type="ECO:0000313" key="6">
    <source>
        <dbReference type="Proteomes" id="UP000827889"/>
    </source>
</evidence>
<evidence type="ECO:0000256" key="3">
    <source>
        <dbReference type="SAM" id="MobiDB-lite"/>
    </source>
</evidence>
<dbReference type="CDD" id="cd00780">
    <property type="entry name" value="NTF2"/>
    <property type="match status" value="1"/>
</dbReference>
<sequence length="454" mass="48548">MAIQEPTPAAPPSAEVVGNAFVEQYYHMLHQSPEMVHRFYQDSSLLSRPDVNGVMTKVTTMQAINEKIMSLNYKDHTVEIKTADAQESHEKGVIVLVTGCLTGKDNARRKFTQTFFLAPQDKGYFVLNDVFRYVGESESLVNGTSENAPAVALTTELGAINAPDQLAAEPAAAIEEEDVAEVCDPSDNEGSVLEEVTIESPVHKAAESTPAAEEDAPKTYASILKAMQGNAASRSIHVPTSRAAGGATGNVQQSTVSVPAKPSAPVTSPLVSDNAPESSNHSEEVEGHSIYIRNLPYNATVELLEEEFRKFGPIKPNGIQVRSAKQGSCFGFVEFEALSSMQSALEASPIAIGDHQAVVEEKRTTTRVTGNSGGSRGRYSSRGGFRSDSFRGRGIYGGGRGYGRNDFRTQGDYSGRPRGSAGRGVETYQRVNQNGLGRGGRQGGGNRSSVPPST</sequence>
<evidence type="ECO:0000259" key="4">
    <source>
        <dbReference type="PROSITE" id="PS50102"/>
    </source>
</evidence>
<evidence type="ECO:0000313" key="7">
    <source>
        <dbReference type="RefSeq" id="XP_030534587.2"/>
    </source>
</evidence>
<dbReference type="GO" id="GO:1990904">
    <property type="term" value="C:ribonucleoprotein complex"/>
    <property type="evidence" value="ECO:0007669"/>
    <property type="project" value="TreeGrafter"/>
</dbReference>
<keyword evidence="6" id="KW-1185">Reference proteome</keyword>
<dbReference type="Pfam" id="PF02136">
    <property type="entry name" value="NTF2"/>
    <property type="match status" value="1"/>
</dbReference>
<organism evidence="6 7">
    <name type="scientific">Rhodamnia argentea</name>
    <dbReference type="NCBI Taxonomy" id="178133"/>
    <lineage>
        <taxon>Eukaryota</taxon>
        <taxon>Viridiplantae</taxon>
        <taxon>Streptophyta</taxon>
        <taxon>Embryophyta</taxon>
        <taxon>Tracheophyta</taxon>
        <taxon>Spermatophyta</taxon>
        <taxon>Magnoliopsida</taxon>
        <taxon>eudicotyledons</taxon>
        <taxon>Gunneridae</taxon>
        <taxon>Pentapetalae</taxon>
        <taxon>rosids</taxon>
        <taxon>malvids</taxon>
        <taxon>Myrtales</taxon>
        <taxon>Myrtaceae</taxon>
        <taxon>Myrtoideae</taxon>
        <taxon>Myrteae</taxon>
        <taxon>Australasian group</taxon>
        <taxon>Rhodamnia</taxon>
    </lineage>
</organism>
<feature type="compositionally biased region" description="Gly residues" evidence="3">
    <location>
        <begin position="436"/>
        <end position="446"/>
    </location>
</feature>
<evidence type="ECO:0000256" key="1">
    <source>
        <dbReference type="ARBA" id="ARBA00022884"/>
    </source>
</evidence>
<feature type="domain" description="NTF2" evidence="5">
    <location>
        <begin position="17"/>
        <end position="133"/>
    </location>
</feature>
<feature type="region of interest" description="Disordered" evidence="3">
    <location>
        <begin position="363"/>
        <end position="454"/>
    </location>
</feature>
<dbReference type="AlphaFoldDB" id="A0A8B8PJJ6"/>